<dbReference type="AlphaFoldDB" id="D5T3B2"/>
<dbReference type="EMBL" id="CP001758">
    <property type="protein sequence ID" value="ADG40761.1"/>
    <property type="molecule type" value="Genomic_DNA"/>
</dbReference>
<reference evidence="1 2" key="1">
    <citation type="journal article" date="2010" name="J. Bacteriol.">
        <title>Complete genome sequence analysis of Leuconostoc kimchii IMSNU 11154.</title>
        <authorList>
            <person name="Oh H.M."/>
            <person name="Cho Y.J."/>
            <person name="Kim B.K."/>
            <person name="Roe J.H."/>
            <person name="Kang S.O."/>
            <person name="Nahm B.H."/>
            <person name="Jeong G."/>
            <person name="Han H.U."/>
            <person name="Chun J."/>
        </authorList>
    </citation>
    <scope>NUCLEOTIDE SEQUENCE [LARGE SCALE GENOMIC DNA]</scope>
    <source>
        <strain evidence="2">IMSNU 11154 / KCTC 2386 / IH25</strain>
    </source>
</reference>
<dbReference type="RefSeq" id="WP_013103356.1">
    <property type="nucleotide sequence ID" value="NC_014136.1"/>
</dbReference>
<protein>
    <submittedName>
        <fullName evidence="1">Uncharacterized protein</fullName>
    </submittedName>
</protein>
<dbReference type="Proteomes" id="UP000002362">
    <property type="component" value="Chromosome"/>
</dbReference>
<evidence type="ECO:0000313" key="1">
    <source>
        <dbReference type="EMBL" id="ADG40761.1"/>
    </source>
</evidence>
<accession>D5T3B2</accession>
<dbReference type="STRING" id="762051.LKI_06105"/>
<proteinExistence type="predicted"/>
<dbReference type="HOGENOM" id="CLU_3100408_0_0_9"/>
<evidence type="ECO:0000313" key="2">
    <source>
        <dbReference type="Proteomes" id="UP000002362"/>
    </source>
</evidence>
<sequence length="51" mass="5760">MKTNTSVKIVSEIRAHNLGEMIMSAVEKSPEQTITYVVAIKLGFSEKEYEQ</sequence>
<organism evidence="1 2">
    <name type="scientific">Leuconostoc kimchii (strain IMSNU 11154 / KCTC 2386 / IH25)</name>
    <dbReference type="NCBI Taxonomy" id="762051"/>
    <lineage>
        <taxon>Bacteria</taxon>
        <taxon>Bacillati</taxon>
        <taxon>Bacillota</taxon>
        <taxon>Bacilli</taxon>
        <taxon>Lactobacillales</taxon>
        <taxon>Lactobacillaceae</taxon>
        <taxon>Leuconostoc</taxon>
    </lineage>
</organism>
<name>D5T3B2_LEUKI</name>
<gene>
    <name evidence="1" type="ordered locus">LKI_06105</name>
</gene>
<dbReference type="PATRIC" id="fig|762051.18.peg.1229"/>
<dbReference type="KEGG" id="lki:LKI_06105"/>